<name>A0A5C8PLA1_9HYPH</name>
<keyword evidence="2" id="KW-1185">Reference proteome</keyword>
<accession>A0A5C8PLA1</accession>
<comment type="caution">
    <text evidence="1">The sequence shown here is derived from an EMBL/GenBank/DDBJ whole genome shotgun (WGS) entry which is preliminary data.</text>
</comment>
<dbReference type="AlphaFoldDB" id="A0A5C8PLA1"/>
<dbReference type="Proteomes" id="UP000321638">
    <property type="component" value="Unassembled WGS sequence"/>
</dbReference>
<dbReference type="OrthoDB" id="7340718at2"/>
<organism evidence="1 2">
    <name type="scientific">Vineibacter terrae</name>
    <dbReference type="NCBI Taxonomy" id="2586908"/>
    <lineage>
        <taxon>Bacteria</taxon>
        <taxon>Pseudomonadati</taxon>
        <taxon>Pseudomonadota</taxon>
        <taxon>Alphaproteobacteria</taxon>
        <taxon>Hyphomicrobiales</taxon>
        <taxon>Vineibacter</taxon>
    </lineage>
</organism>
<evidence type="ECO:0000313" key="1">
    <source>
        <dbReference type="EMBL" id="TXL74159.1"/>
    </source>
</evidence>
<reference evidence="1 2" key="1">
    <citation type="submission" date="2019-06" db="EMBL/GenBank/DDBJ databases">
        <title>New taxonomy in bacterial strain CC-CFT640, isolated from vineyard.</title>
        <authorList>
            <person name="Lin S.-Y."/>
            <person name="Tsai C.-F."/>
            <person name="Young C.-C."/>
        </authorList>
    </citation>
    <scope>NUCLEOTIDE SEQUENCE [LARGE SCALE GENOMIC DNA]</scope>
    <source>
        <strain evidence="1 2">CC-CFT640</strain>
    </source>
</reference>
<gene>
    <name evidence="1" type="ORF">FHP25_18330</name>
</gene>
<dbReference type="RefSeq" id="WP_147848406.1">
    <property type="nucleotide sequence ID" value="NZ_VDUZ01000020.1"/>
</dbReference>
<proteinExistence type="predicted"/>
<protein>
    <submittedName>
        <fullName evidence="1">Uncharacterized protein</fullName>
    </submittedName>
</protein>
<dbReference type="EMBL" id="VDUZ01000020">
    <property type="protein sequence ID" value="TXL74159.1"/>
    <property type="molecule type" value="Genomic_DNA"/>
</dbReference>
<sequence>MTAMAGRDEARAALRALLAREADQTVNAPARAMSDAIAMRHKDCLVATLFYGSCLRPADHGDAAVVGPGAAGEQLMDFYAVVDDLRRANANAIAALGNRLLPPNVFYLEVPYDGGRVRCKYAIVTLAQFRRFVQAGTLQNYFWGRFCQPTAVPFARRAGTRDALIDALTDAVIATVRATAPLLAAPFDARTLWVRAFAESYGAELRPESAARPAQVHDANAARYATLTPAALVAAGFTVMVDADGRFAPVADAAAQGRARRAWLRRRWLGKTLNVLRLMKAVFTFEGGADYVAWKIQRHSGVRIDMSDWQRRHPLLASPVLAVRYWRKGAFR</sequence>
<evidence type="ECO:0000313" key="2">
    <source>
        <dbReference type="Proteomes" id="UP000321638"/>
    </source>
</evidence>